<dbReference type="CDD" id="cd05276">
    <property type="entry name" value="p53_inducible_oxidoreductase"/>
    <property type="match status" value="1"/>
</dbReference>
<dbReference type="InterPro" id="IPR020843">
    <property type="entry name" value="ER"/>
</dbReference>
<keyword evidence="2" id="KW-0560">Oxidoreductase</keyword>
<dbReference type="GO" id="GO:0016651">
    <property type="term" value="F:oxidoreductase activity, acting on NAD(P)H"/>
    <property type="evidence" value="ECO:0007669"/>
    <property type="project" value="TreeGrafter"/>
</dbReference>
<dbReference type="Gene3D" id="3.90.180.10">
    <property type="entry name" value="Medium-chain alcohol dehydrogenases, catalytic domain"/>
    <property type="match status" value="1"/>
</dbReference>
<dbReference type="Pfam" id="PF00107">
    <property type="entry name" value="ADH_zinc_N"/>
    <property type="match status" value="1"/>
</dbReference>
<dbReference type="Proteomes" id="UP000027195">
    <property type="component" value="Unassembled WGS sequence"/>
</dbReference>
<name>A0A067MMX8_BOTB1</name>
<organism evidence="4 5">
    <name type="scientific">Botryobasidium botryosum (strain FD-172 SS1)</name>
    <dbReference type="NCBI Taxonomy" id="930990"/>
    <lineage>
        <taxon>Eukaryota</taxon>
        <taxon>Fungi</taxon>
        <taxon>Dikarya</taxon>
        <taxon>Basidiomycota</taxon>
        <taxon>Agaricomycotina</taxon>
        <taxon>Agaricomycetes</taxon>
        <taxon>Cantharellales</taxon>
        <taxon>Botryobasidiaceae</taxon>
        <taxon>Botryobasidium</taxon>
    </lineage>
</organism>
<evidence type="ECO:0000313" key="5">
    <source>
        <dbReference type="Proteomes" id="UP000027195"/>
    </source>
</evidence>
<dbReference type="InterPro" id="IPR013149">
    <property type="entry name" value="ADH-like_C"/>
</dbReference>
<reference evidence="5" key="1">
    <citation type="journal article" date="2014" name="Proc. Natl. Acad. Sci. U.S.A.">
        <title>Extensive sampling of basidiomycete genomes demonstrates inadequacy of the white-rot/brown-rot paradigm for wood decay fungi.</title>
        <authorList>
            <person name="Riley R."/>
            <person name="Salamov A.A."/>
            <person name="Brown D.W."/>
            <person name="Nagy L.G."/>
            <person name="Floudas D."/>
            <person name="Held B.W."/>
            <person name="Levasseur A."/>
            <person name="Lombard V."/>
            <person name="Morin E."/>
            <person name="Otillar R."/>
            <person name="Lindquist E.A."/>
            <person name="Sun H."/>
            <person name="LaButti K.M."/>
            <person name="Schmutz J."/>
            <person name="Jabbour D."/>
            <person name="Luo H."/>
            <person name="Baker S.E."/>
            <person name="Pisabarro A.G."/>
            <person name="Walton J.D."/>
            <person name="Blanchette R.A."/>
            <person name="Henrissat B."/>
            <person name="Martin F."/>
            <person name="Cullen D."/>
            <person name="Hibbett D.S."/>
            <person name="Grigoriev I.V."/>
        </authorList>
    </citation>
    <scope>NUCLEOTIDE SEQUENCE [LARGE SCALE GENOMIC DNA]</scope>
    <source>
        <strain evidence="5">FD-172 SS1</strain>
    </source>
</reference>
<dbReference type="InParanoid" id="A0A067MMX8"/>
<sequence length="341" mass="36992">MSSEKMRAVLVKGGKGPSENLYIGEAERPKVGDGQVLVKIIAFGLNRMDILQREGVYPVPPGTTPILGVEFSGNVVEIGSGVESWKVGDEVMGLAYGGAYAEFIAVPASMVMPKPENLSWVEAAGVPENWLTAFQALVLIAELQKGQDILIHAGASGVGVAANQLARFYSANRVFTTVSSIEKINFLNSMGAGAPTHPISYKTQDFAEEVKKVTNGKGVDVIIDFVGPDYWEKNLKSMAKDGRMVMLGGLSGTELPATSMSPIIYNRLRIQGTTLRSRSQEYQENLVGHFAKEVLRHLRSQDSPDGLKVYIHDVKSWKEVRQAHDDMAASKNAGKIILTVD</sequence>
<dbReference type="InterPro" id="IPR011032">
    <property type="entry name" value="GroES-like_sf"/>
</dbReference>
<dbReference type="STRING" id="930990.A0A067MMX8"/>
<dbReference type="SMART" id="SM00829">
    <property type="entry name" value="PKS_ER"/>
    <property type="match status" value="1"/>
</dbReference>
<evidence type="ECO:0000256" key="2">
    <source>
        <dbReference type="ARBA" id="ARBA00023002"/>
    </source>
</evidence>
<dbReference type="GO" id="GO:0070402">
    <property type="term" value="F:NADPH binding"/>
    <property type="evidence" value="ECO:0007669"/>
    <property type="project" value="TreeGrafter"/>
</dbReference>
<keyword evidence="5" id="KW-1185">Reference proteome</keyword>
<proteinExistence type="predicted"/>
<dbReference type="Pfam" id="PF08240">
    <property type="entry name" value="ADH_N"/>
    <property type="match status" value="1"/>
</dbReference>
<protein>
    <recommendedName>
        <fullName evidence="3">Enoyl reductase (ER) domain-containing protein</fullName>
    </recommendedName>
</protein>
<dbReference type="PANTHER" id="PTHR48106:SF18">
    <property type="entry name" value="QUINONE OXIDOREDUCTASE PIG3"/>
    <property type="match status" value="1"/>
</dbReference>
<dbReference type="Gene3D" id="3.40.50.720">
    <property type="entry name" value="NAD(P)-binding Rossmann-like Domain"/>
    <property type="match status" value="1"/>
</dbReference>
<dbReference type="HOGENOM" id="CLU_026673_3_4_1"/>
<dbReference type="OrthoDB" id="203908at2759"/>
<dbReference type="InterPro" id="IPR013154">
    <property type="entry name" value="ADH-like_N"/>
</dbReference>
<dbReference type="NCBIfam" id="TIGR02824">
    <property type="entry name" value="quinone_pig3"/>
    <property type="match status" value="1"/>
</dbReference>
<dbReference type="InterPro" id="IPR014189">
    <property type="entry name" value="Quinone_OxRdtase_PIG3"/>
</dbReference>
<evidence type="ECO:0000259" key="3">
    <source>
        <dbReference type="SMART" id="SM00829"/>
    </source>
</evidence>
<dbReference type="InterPro" id="IPR036291">
    <property type="entry name" value="NAD(P)-bd_dom_sf"/>
</dbReference>
<accession>A0A067MMX8</accession>
<dbReference type="AlphaFoldDB" id="A0A067MMX8"/>
<dbReference type="SUPFAM" id="SSF50129">
    <property type="entry name" value="GroES-like"/>
    <property type="match status" value="1"/>
</dbReference>
<gene>
    <name evidence="4" type="ORF">BOTBODRAFT_144782</name>
</gene>
<evidence type="ECO:0000256" key="1">
    <source>
        <dbReference type="ARBA" id="ARBA00022857"/>
    </source>
</evidence>
<evidence type="ECO:0000313" key="4">
    <source>
        <dbReference type="EMBL" id="KDQ16080.1"/>
    </source>
</evidence>
<dbReference type="PANTHER" id="PTHR48106">
    <property type="entry name" value="QUINONE OXIDOREDUCTASE PIG3-RELATED"/>
    <property type="match status" value="1"/>
</dbReference>
<dbReference type="EMBL" id="KL198029">
    <property type="protein sequence ID" value="KDQ16080.1"/>
    <property type="molecule type" value="Genomic_DNA"/>
</dbReference>
<feature type="domain" description="Enoyl reductase (ER)" evidence="3">
    <location>
        <begin position="16"/>
        <end position="338"/>
    </location>
</feature>
<keyword evidence="1" id="KW-0521">NADP</keyword>
<dbReference type="SUPFAM" id="SSF51735">
    <property type="entry name" value="NAD(P)-binding Rossmann-fold domains"/>
    <property type="match status" value="1"/>
</dbReference>